<sequence length="76" mass="7967">MCPSTEGVNSSLQGFRVFAGCLQADGRGGAGAASLRKLKSDRLHVVQLDVTSQTQVDKAVKEVKRLLPNGGERIGG</sequence>
<dbReference type="PANTHER" id="PTHR43313">
    <property type="entry name" value="SHORT-CHAIN DEHYDROGENASE/REDUCTASE FAMILY 9C"/>
    <property type="match status" value="1"/>
</dbReference>
<dbReference type="OrthoDB" id="2102561at2759"/>
<dbReference type="Gene3D" id="3.40.50.720">
    <property type="entry name" value="NAD(P)-binding Rossmann-like Domain"/>
    <property type="match status" value="1"/>
</dbReference>
<dbReference type="GO" id="GO:0016491">
    <property type="term" value="F:oxidoreductase activity"/>
    <property type="evidence" value="ECO:0007669"/>
    <property type="project" value="TreeGrafter"/>
</dbReference>
<dbReference type="Proteomes" id="UP000324222">
    <property type="component" value="Unassembled WGS sequence"/>
</dbReference>
<dbReference type="GO" id="GO:0008202">
    <property type="term" value="P:steroid metabolic process"/>
    <property type="evidence" value="ECO:0007669"/>
    <property type="project" value="TreeGrafter"/>
</dbReference>
<protein>
    <submittedName>
        <fullName evidence="1">D-beta-hydroxybutyrate dehydrogenase, mitochondrial</fullName>
    </submittedName>
</protein>
<dbReference type="InterPro" id="IPR036291">
    <property type="entry name" value="NAD(P)-bd_dom_sf"/>
</dbReference>
<dbReference type="PANTHER" id="PTHR43313:SF36">
    <property type="entry name" value="D-BETA-HYDROXYBUTYRATE DEHYDROGENASE, MITOCHONDRIAL"/>
    <property type="match status" value="1"/>
</dbReference>
<dbReference type="SUPFAM" id="SSF51735">
    <property type="entry name" value="NAD(P)-binding Rossmann-fold domains"/>
    <property type="match status" value="1"/>
</dbReference>
<evidence type="ECO:0000313" key="1">
    <source>
        <dbReference type="EMBL" id="MPD00608.1"/>
    </source>
</evidence>
<evidence type="ECO:0000313" key="2">
    <source>
        <dbReference type="Proteomes" id="UP000324222"/>
    </source>
</evidence>
<dbReference type="AlphaFoldDB" id="A0A5B7K5Q3"/>
<reference evidence="1 2" key="1">
    <citation type="submission" date="2019-05" db="EMBL/GenBank/DDBJ databases">
        <title>Another draft genome of Portunus trituberculatus and its Hox gene families provides insights of decapod evolution.</title>
        <authorList>
            <person name="Jeong J.-H."/>
            <person name="Song I."/>
            <person name="Kim S."/>
            <person name="Choi T."/>
            <person name="Kim D."/>
            <person name="Ryu S."/>
            <person name="Kim W."/>
        </authorList>
    </citation>
    <scope>NUCLEOTIDE SEQUENCE [LARGE SCALE GENOMIC DNA]</scope>
    <source>
        <tissue evidence="1">Muscle</tissue>
    </source>
</reference>
<name>A0A5B7K5Q3_PORTR</name>
<gene>
    <name evidence="1" type="primary">Bdh1_2</name>
    <name evidence="1" type="ORF">E2C01_096090</name>
</gene>
<keyword evidence="2" id="KW-1185">Reference proteome</keyword>
<accession>A0A5B7K5Q3</accession>
<organism evidence="1 2">
    <name type="scientific">Portunus trituberculatus</name>
    <name type="common">Swimming crab</name>
    <name type="synonym">Neptunus trituberculatus</name>
    <dbReference type="NCBI Taxonomy" id="210409"/>
    <lineage>
        <taxon>Eukaryota</taxon>
        <taxon>Metazoa</taxon>
        <taxon>Ecdysozoa</taxon>
        <taxon>Arthropoda</taxon>
        <taxon>Crustacea</taxon>
        <taxon>Multicrustacea</taxon>
        <taxon>Malacostraca</taxon>
        <taxon>Eumalacostraca</taxon>
        <taxon>Eucarida</taxon>
        <taxon>Decapoda</taxon>
        <taxon>Pleocyemata</taxon>
        <taxon>Brachyura</taxon>
        <taxon>Eubrachyura</taxon>
        <taxon>Portunoidea</taxon>
        <taxon>Portunidae</taxon>
        <taxon>Portuninae</taxon>
        <taxon>Portunus</taxon>
    </lineage>
</organism>
<comment type="caution">
    <text evidence="1">The sequence shown here is derived from an EMBL/GenBank/DDBJ whole genome shotgun (WGS) entry which is preliminary data.</text>
</comment>
<proteinExistence type="predicted"/>
<dbReference type="EMBL" id="VSRR010123639">
    <property type="protein sequence ID" value="MPD00608.1"/>
    <property type="molecule type" value="Genomic_DNA"/>
</dbReference>